<dbReference type="InterPro" id="IPR052528">
    <property type="entry name" value="Sugar_transport-like"/>
</dbReference>
<comment type="caution">
    <text evidence="6">The sequence shown here is derived from an EMBL/GenBank/DDBJ whole genome shotgun (WGS) entry which is preliminary data.</text>
</comment>
<keyword evidence="3 4" id="KW-0472">Membrane</keyword>
<feature type="transmembrane region" description="Helical" evidence="4">
    <location>
        <begin position="239"/>
        <end position="257"/>
    </location>
</feature>
<dbReference type="Proteomes" id="UP000034701">
    <property type="component" value="Unassembled WGS sequence"/>
</dbReference>
<name>A0A0G0IZ09_9BACT</name>
<gene>
    <name evidence="6" type="ORF">US45_C0060G0004</name>
</gene>
<dbReference type="PANTHER" id="PTHR23526:SF4">
    <property type="entry name" value="INTEGRAL MEMBRANE TRANSPORT PROTEIN"/>
    <property type="match status" value="1"/>
</dbReference>
<dbReference type="Gene3D" id="1.20.1250.20">
    <property type="entry name" value="MFS general substrate transporter like domains"/>
    <property type="match status" value="2"/>
</dbReference>
<dbReference type="InterPro" id="IPR036259">
    <property type="entry name" value="MFS_trans_sf"/>
</dbReference>
<feature type="transmembrane region" description="Helical" evidence="4">
    <location>
        <begin position="269"/>
        <end position="287"/>
    </location>
</feature>
<dbReference type="AlphaFoldDB" id="A0A0G0IZ09"/>
<protein>
    <submittedName>
        <fullName evidence="6">MFS superfamily metabolite transporter</fullName>
    </submittedName>
</protein>
<dbReference type="InterPro" id="IPR020846">
    <property type="entry name" value="MFS_dom"/>
</dbReference>
<feature type="transmembrane region" description="Helical" evidence="4">
    <location>
        <begin position="206"/>
        <end position="227"/>
    </location>
</feature>
<evidence type="ECO:0000313" key="6">
    <source>
        <dbReference type="EMBL" id="KKQ29409.1"/>
    </source>
</evidence>
<dbReference type="EMBL" id="LBTA01000060">
    <property type="protein sequence ID" value="KKQ29409.1"/>
    <property type="molecule type" value="Genomic_DNA"/>
</dbReference>
<feature type="transmembrane region" description="Helical" evidence="4">
    <location>
        <begin position="330"/>
        <end position="353"/>
    </location>
</feature>
<dbReference type="Pfam" id="PF07690">
    <property type="entry name" value="MFS_1"/>
    <property type="match status" value="1"/>
</dbReference>
<evidence type="ECO:0000259" key="5">
    <source>
        <dbReference type="PROSITE" id="PS50850"/>
    </source>
</evidence>
<evidence type="ECO:0000256" key="2">
    <source>
        <dbReference type="ARBA" id="ARBA00022989"/>
    </source>
</evidence>
<feature type="domain" description="Major facilitator superfamily (MFS) profile" evidence="5">
    <location>
        <begin position="157"/>
        <end position="383"/>
    </location>
</feature>
<feature type="transmembrane region" description="Helical" evidence="4">
    <location>
        <begin position="293"/>
        <end position="318"/>
    </location>
</feature>
<proteinExistence type="predicted"/>
<organism evidence="6 7">
    <name type="scientific">Candidatus Nomurabacteria bacterium GW2011_GWA1_37_20</name>
    <dbReference type="NCBI Taxonomy" id="1618729"/>
    <lineage>
        <taxon>Bacteria</taxon>
        <taxon>Candidatus Nomuraibacteriota</taxon>
    </lineage>
</organism>
<evidence type="ECO:0000256" key="1">
    <source>
        <dbReference type="ARBA" id="ARBA00022692"/>
    </source>
</evidence>
<evidence type="ECO:0000256" key="3">
    <source>
        <dbReference type="ARBA" id="ARBA00023136"/>
    </source>
</evidence>
<keyword evidence="1 4" id="KW-0812">Transmembrane</keyword>
<feature type="transmembrane region" description="Helical" evidence="4">
    <location>
        <begin position="37"/>
        <end position="57"/>
    </location>
</feature>
<dbReference type="GO" id="GO:0022857">
    <property type="term" value="F:transmembrane transporter activity"/>
    <property type="evidence" value="ECO:0007669"/>
    <property type="project" value="InterPro"/>
</dbReference>
<evidence type="ECO:0000313" key="7">
    <source>
        <dbReference type="Proteomes" id="UP000034701"/>
    </source>
</evidence>
<dbReference type="InterPro" id="IPR011701">
    <property type="entry name" value="MFS"/>
</dbReference>
<feature type="transmembrane region" description="Helical" evidence="4">
    <location>
        <begin position="131"/>
        <end position="151"/>
    </location>
</feature>
<dbReference type="PANTHER" id="PTHR23526">
    <property type="entry name" value="INTEGRAL MEMBRANE TRANSPORT PROTEIN-RELATED"/>
    <property type="match status" value="1"/>
</dbReference>
<feature type="transmembrane region" description="Helical" evidence="4">
    <location>
        <begin position="69"/>
        <end position="87"/>
    </location>
</feature>
<sequence>MIYNRKIIYLVGFIFSLTIALPAYINSSFLSSFVNEKFVGIVYTLGSIGSILALLTAPAIWRIIGGYKFLLSITLLNILSLLALILVKNAWSAVIIFIIYFSLNILIFFSLDELLKIFSKDSATGRIRGMYLSICGLAWIISQLAFGAVLGKFPLRIIYLISLAIMLLFFTISYLCFSDISDPKYDRMGVKKYIGKFFKNKNLFRAYGISFLLQLFYSWMVIYTPIYLSLYLGFSWKEIGIIFAIMLLPFFIIPFQLGKYADKIGERKMLMSGFTIASFATLFLFLIHEHNLWLWALLLLITRVGAASIEVMSDAYFFKHIKPENEEFVGVYRSASPVAYILGPLLASLVFIFIPSFGFIYLILGAFMLYGIYLSSTIRKSDI</sequence>
<reference evidence="6 7" key="1">
    <citation type="journal article" date="2015" name="Nature">
        <title>rRNA introns, odd ribosomes, and small enigmatic genomes across a large radiation of phyla.</title>
        <authorList>
            <person name="Brown C.T."/>
            <person name="Hug L.A."/>
            <person name="Thomas B.C."/>
            <person name="Sharon I."/>
            <person name="Castelle C.J."/>
            <person name="Singh A."/>
            <person name="Wilkins M.J."/>
            <person name="Williams K.H."/>
            <person name="Banfield J.F."/>
        </authorList>
    </citation>
    <scope>NUCLEOTIDE SEQUENCE [LARGE SCALE GENOMIC DNA]</scope>
</reference>
<feature type="transmembrane region" description="Helical" evidence="4">
    <location>
        <begin position="7"/>
        <end position="25"/>
    </location>
</feature>
<feature type="transmembrane region" description="Helical" evidence="4">
    <location>
        <begin position="359"/>
        <end position="378"/>
    </location>
</feature>
<feature type="transmembrane region" description="Helical" evidence="4">
    <location>
        <begin position="93"/>
        <end position="111"/>
    </location>
</feature>
<dbReference type="PROSITE" id="PS50850">
    <property type="entry name" value="MFS"/>
    <property type="match status" value="1"/>
</dbReference>
<keyword evidence="2 4" id="KW-1133">Transmembrane helix</keyword>
<evidence type="ECO:0000256" key="4">
    <source>
        <dbReference type="SAM" id="Phobius"/>
    </source>
</evidence>
<accession>A0A0G0IZ09</accession>
<dbReference type="SUPFAM" id="SSF103473">
    <property type="entry name" value="MFS general substrate transporter"/>
    <property type="match status" value="1"/>
</dbReference>
<feature type="transmembrane region" description="Helical" evidence="4">
    <location>
        <begin position="157"/>
        <end position="177"/>
    </location>
</feature>